<evidence type="ECO:0000313" key="2">
    <source>
        <dbReference type="EMBL" id="SEA49469.1"/>
    </source>
</evidence>
<feature type="transmembrane region" description="Helical" evidence="1">
    <location>
        <begin position="155"/>
        <end position="174"/>
    </location>
</feature>
<keyword evidence="1" id="KW-1133">Transmembrane helix</keyword>
<evidence type="ECO:0000256" key="1">
    <source>
        <dbReference type="SAM" id="Phobius"/>
    </source>
</evidence>
<feature type="transmembrane region" description="Helical" evidence="1">
    <location>
        <begin position="30"/>
        <end position="48"/>
    </location>
</feature>
<feature type="transmembrane region" description="Helical" evidence="1">
    <location>
        <begin position="186"/>
        <end position="208"/>
    </location>
</feature>
<dbReference type="RefSeq" id="WP_092564925.1">
    <property type="nucleotide sequence ID" value="NZ_FNQV01000010.1"/>
</dbReference>
<organism evidence="2 3">
    <name type="scientific">Bowdeniella nasicola</name>
    <dbReference type="NCBI Taxonomy" id="208480"/>
    <lineage>
        <taxon>Bacteria</taxon>
        <taxon>Bacillati</taxon>
        <taxon>Actinomycetota</taxon>
        <taxon>Actinomycetes</taxon>
        <taxon>Actinomycetales</taxon>
        <taxon>Actinomycetaceae</taxon>
        <taxon>Bowdeniella</taxon>
    </lineage>
</organism>
<keyword evidence="1" id="KW-0472">Membrane</keyword>
<feature type="transmembrane region" description="Helical" evidence="1">
    <location>
        <begin position="330"/>
        <end position="351"/>
    </location>
</feature>
<protein>
    <submittedName>
        <fullName evidence="2">Uncharacterized protein</fullName>
    </submittedName>
</protein>
<proteinExistence type="predicted"/>
<sequence length="440" mass="46970">MGEITSGLRGLVAVLATGARVFARHWPQLLTLFFAGQALRLAALWLAGKASLISPTLATVILPFAPLATLASLALMLRVLAPSLPAFAELVGTSRGMRWRSNLQATAMALVPFLAVYASNGLLKADLQRYMFDQSGVVFASLERADFLSDSFTRLALPTSGIIIVIVLGALAARKIIALKELANTSGWWAAISAYLEALWLTALVYVFTARIEEIKAWVTSRKVVDDIYTWWQTLQDTYSQIETLILAPFKFVGGLISSAGSLIIVPVAWLAIGATIYGSQLKKGDPVITHEIDTARIKRVPSPVRRVAKHVTSPVVTPVKSTFDAIGKVAVAGLIPMALFCVIFALTGWLRVGVDYVMRLAIGPQPGTLQYALDPFVDLGENLVYFVATIVLLAAGVNQIVLSQRERQAKAEAEAATEAAATGAAEAAGAEAPGEAAGR</sequence>
<feature type="transmembrane region" description="Helical" evidence="1">
    <location>
        <begin position="252"/>
        <end position="273"/>
    </location>
</feature>
<dbReference type="OrthoDB" id="3322395at2"/>
<feature type="transmembrane region" description="Helical" evidence="1">
    <location>
        <begin position="60"/>
        <end position="81"/>
    </location>
</feature>
<keyword evidence="1" id="KW-0812">Transmembrane</keyword>
<reference evidence="3" key="1">
    <citation type="submission" date="2016-10" db="EMBL/GenBank/DDBJ databases">
        <authorList>
            <person name="Varghese N."/>
            <person name="Submissions S."/>
        </authorList>
    </citation>
    <scope>NUCLEOTIDE SEQUENCE [LARGE SCALE GENOMIC DNA]</scope>
    <source>
        <strain evidence="3">KPR-1</strain>
    </source>
</reference>
<feature type="transmembrane region" description="Helical" evidence="1">
    <location>
        <begin position="384"/>
        <end position="403"/>
    </location>
</feature>
<dbReference type="Proteomes" id="UP000199288">
    <property type="component" value="Unassembled WGS sequence"/>
</dbReference>
<name>A0A1H4BMW2_9ACTO</name>
<keyword evidence="3" id="KW-1185">Reference proteome</keyword>
<evidence type="ECO:0000313" key="3">
    <source>
        <dbReference type="Proteomes" id="UP000199288"/>
    </source>
</evidence>
<dbReference type="AlphaFoldDB" id="A0A1H4BMW2"/>
<feature type="transmembrane region" description="Helical" evidence="1">
    <location>
        <begin position="102"/>
        <end position="123"/>
    </location>
</feature>
<accession>A0A1H4BMW2</accession>
<dbReference type="EMBL" id="FNQV01000010">
    <property type="protein sequence ID" value="SEA49469.1"/>
    <property type="molecule type" value="Genomic_DNA"/>
</dbReference>
<gene>
    <name evidence="2" type="ORF">SAMN02910418_01718</name>
</gene>